<accession>A0A8S5RQK6</accession>
<protein>
    <submittedName>
        <fullName evidence="1">Uncharacterized protein</fullName>
    </submittedName>
</protein>
<dbReference type="EMBL" id="BK059134">
    <property type="protein sequence ID" value="DAE33442.1"/>
    <property type="molecule type" value="Genomic_DNA"/>
</dbReference>
<proteinExistence type="predicted"/>
<reference evidence="1" key="1">
    <citation type="journal article" date="2021" name="Proc. Natl. Acad. Sci. U.S.A.">
        <title>A Catalog of Tens of Thousands of Viruses from Human Metagenomes Reveals Hidden Associations with Chronic Diseases.</title>
        <authorList>
            <person name="Tisza M.J."/>
            <person name="Buck C.B."/>
        </authorList>
    </citation>
    <scope>NUCLEOTIDE SEQUENCE</scope>
    <source>
        <strain evidence="1">CtQ5V6</strain>
    </source>
</reference>
<name>A0A8S5RQK6_9VIRU</name>
<organism evidence="1">
    <name type="scientific">virus sp. ctQ5V6</name>
    <dbReference type="NCBI Taxonomy" id="2825815"/>
    <lineage>
        <taxon>Viruses</taxon>
    </lineage>
</organism>
<sequence>MEKGTKCRVISDDYGFFKPGEIVVALQTSTVPYCAKESAYSPEKALSSYESSEYNALKECELEVIEE</sequence>
<evidence type="ECO:0000313" key="1">
    <source>
        <dbReference type="EMBL" id="DAE33442.1"/>
    </source>
</evidence>